<name>A0A835GDN3_SPOEX</name>
<keyword evidence="2" id="KW-1185">Reference proteome</keyword>
<protein>
    <submittedName>
        <fullName evidence="1">Uncharacterized protein</fullName>
    </submittedName>
</protein>
<sequence length="73" mass="8183">MRDIISGCMPSIELCEPSFLQLLINVLSPSETRCTYLEVCVVEMVHLTSVICIKKLMLSISNSYATCRVQSIQ</sequence>
<reference evidence="1" key="1">
    <citation type="submission" date="2020-08" db="EMBL/GenBank/DDBJ databases">
        <title>Spodoptera exigua strain:BAW_Kor-Di-RS1 Genome sequencing and assembly.</title>
        <authorList>
            <person name="Kim J."/>
            <person name="Nam H.Y."/>
            <person name="Kwon M."/>
            <person name="Choi J.H."/>
            <person name="Cho S.R."/>
            <person name="Kim G.-H."/>
        </authorList>
    </citation>
    <scope>NUCLEOTIDE SEQUENCE</scope>
    <source>
        <strain evidence="1">BAW_Kor-Di-RS1</strain>
        <tissue evidence="1">Whole-body</tissue>
    </source>
</reference>
<dbReference type="Proteomes" id="UP000648187">
    <property type="component" value="Unassembled WGS sequence"/>
</dbReference>
<evidence type="ECO:0000313" key="1">
    <source>
        <dbReference type="EMBL" id="KAF9412309.1"/>
    </source>
</evidence>
<dbReference type="EMBL" id="JACKWZ010000193">
    <property type="protein sequence ID" value="KAF9412309.1"/>
    <property type="molecule type" value="Genomic_DNA"/>
</dbReference>
<evidence type="ECO:0000313" key="2">
    <source>
        <dbReference type="Proteomes" id="UP000648187"/>
    </source>
</evidence>
<dbReference type="AlphaFoldDB" id="A0A835GDN3"/>
<organism evidence="1 2">
    <name type="scientific">Spodoptera exigua</name>
    <name type="common">Beet armyworm</name>
    <name type="synonym">Noctua fulgens</name>
    <dbReference type="NCBI Taxonomy" id="7107"/>
    <lineage>
        <taxon>Eukaryota</taxon>
        <taxon>Metazoa</taxon>
        <taxon>Ecdysozoa</taxon>
        <taxon>Arthropoda</taxon>
        <taxon>Hexapoda</taxon>
        <taxon>Insecta</taxon>
        <taxon>Pterygota</taxon>
        <taxon>Neoptera</taxon>
        <taxon>Endopterygota</taxon>
        <taxon>Lepidoptera</taxon>
        <taxon>Glossata</taxon>
        <taxon>Ditrysia</taxon>
        <taxon>Noctuoidea</taxon>
        <taxon>Noctuidae</taxon>
        <taxon>Amphipyrinae</taxon>
        <taxon>Spodoptera</taxon>
    </lineage>
</organism>
<accession>A0A835GDN3</accession>
<comment type="caution">
    <text evidence="1">The sequence shown here is derived from an EMBL/GenBank/DDBJ whole genome shotgun (WGS) entry which is preliminary data.</text>
</comment>
<gene>
    <name evidence="1" type="ORF">HW555_009147</name>
</gene>
<proteinExistence type="predicted"/>